<dbReference type="EMBL" id="MCBR01006947">
    <property type="protein sequence ID" value="RKF76736.1"/>
    <property type="molecule type" value="Genomic_DNA"/>
</dbReference>
<accession>A0A420IQA7</accession>
<gene>
    <name evidence="1" type="ORF">GcC1_069026</name>
</gene>
<dbReference type="OrthoDB" id="3599317at2759"/>
<sequence>MEEYLNKIRQLNDDLFAKNINLPKQIIIDWVLNNLTDDFEIIVSSITQSLRTDVSYNIEQLFANFLDESKRLSSSAKKNHNTSECFFLKRRKQNQIQSEAKSQAQCDESSLIDQEDNLLVSMENEENNLIDFNNLDFDPDLEQNQVLITIPHDKKNIEKVTDTVTNYAFPMLLDRQLSSKFILDTATKKHIISNKNMLSTLEK</sequence>
<name>A0A420IQA7_9PEZI</name>
<evidence type="ECO:0000313" key="2">
    <source>
        <dbReference type="Proteomes" id="UP000285405"/>
    </source>
</evidence>
<protein>
    <submittedName>
        <fullName evidence="1">Uncharacterized protein</fullName>
    </submittedName>
</protein>
<reference evidence="1 2" key="1">
    <citation type="journal article" date="2018" name="BMC Genomics">
        <title>Comparative genome analyses reveal sequence features reflecting distinct modes of host-adaptation between dicot and monocot powdery mildew.</title>
        <authorList>
            <person name="Wu Y."/>
            <person name="Ma X."/>
            <person name="Pan Z."/>
            <person name="Kale S.D."/>
            <person name="Song Y."/>
            <person name="King H."/>
            <person name="Zhang Q."/>
            <person name="Presley C."/>
            <person name="Deng X."/>
            <person name="Wei C.I."/>
            <person name="Xiao S."/>
        </authorList>
    </citation>
    <scope>NUCLEOTIDE SEQUENCE [LARGE SCALE GENOMIC DNA]</scope>
    <source>
        <strain evidence="1">UCSC1</strain>
    </source>
</reference>
<proteinExistence type="predicted"/>
<comment type="caution">
    <text evidence="1">The sequence shown here is derived from an EMBL/GenBank/DDBJ whole genome shotgun (WGS) entry which is preliminary data.</text>
</comment>
<evidence type="ECO:0000313" key="1">
    <source>
        <dbReference type="EMBL" id="RKF76736.1"/>
    </source>
</evidence>
<dbReference type="Proteomes" id="UP000285405">
    <property type="component" value="Unassembled WGS sequence"/>
</dbReference>
<organism evidence="1 2">
    <name type="scientific">Golovinomyces cichoracearum</name>
    <dbReference type="NCBI Taxonomy" id="62708"/>
    <lineage>
        <taxon>Eukaryota</taxon>
        <taxon>Fungi</taxon>
        <taxon>Dikarya</taxon>
        <taxon>Ascomycota</taxon>
        <taxon>Pezizomycotina</taxon>
        <taxon>Leotiomycetes</taxon>
        <taxon>Erysiphales</taxon>
        <taxon>Erysiphaceae</taxon>
        <taxon>Golovinomyces</taxon>
    </lineage>
</organism>
<dbReference type="AlphaFoldDB" id="A0A420IQA7"/>